<gene>
    <name evidence="2" type="ORF">GS399_18740</name>
</gene>
<feature type="signal peptide" evidence="1">
    <location>
        <begin position="1"/>
        <end position="27"/>
    </location>
</feature>
<dbReference type="Proteomes" id="UP000466586">
    <property type="component" value="Unassembled WGS sequence"/>
</dbReference>
<protein>
    <submittedName>
        <fullName evidence="2">Uncharacterized protein</fullName>
    </submittedName>
</protein>
<accession>A0A7K1YEJ7</accession>
<evidence type="ECO:0000313" key="3">
    <source>
        <dbReference type="Proteomes" id="UP000466586"/>
    </source>
</evidence>
<keyword evidence="3" id="KW-1185">Reference proteome</keyword>
<comment type="caution">
    <text evidence="2">The sequence shown here is derived from an EMBL/GenBank/DDBJ whole genome shotgun (WGS) entry which is preliminary data.</text>
</comment>
<dbReference type="AlphaFoldDB" id="A0A7K1YEJ7"/>
<dbReference type="EMBL" id="WVHT01000012">
    <property type="protein sequence ID" value="MXV53012.1"/>
    <property type="molecule type" value="Genomic_DNA"/>
</dbReference>
<evidence type="ECO:0000256" key="1">
    <source>
        <dbReference type="SAM" id="SignalP"/>
    </source>
</evidence>
<feature type="chain" id="PRO_5029593825" evidence="1">
    <location>
        <begin position="28"/>
        <end position="157"/>
    </location>
</feature>
<name>A0A7K1YEJ7_9SPHI</name>
<dbReference type="RefSeq" id="WP_160846192.1">
    <property type="nucleotide sequence ID" value="NZ_WVHT01000012.1"/>
</dbReference>
<keyword evidence="1" id="KW-0732">Signal</keyword>
<proteinExistence type="predicted"/>
<reference evidence="2 3" key="1">
    <citation type="submission" date="2019-11" db="EMBL/GenBank/DDBJ databases">
        <title>Pedobacter sp. HMF7647 Genome sequencing and assembly.</title>
        <authorList>
            <person name="Kang H."/>
            <person name="Kim H."/>
            <person name="Joh K."/>
        </authorList>
    </citation>
    <scope>NUCLEOTIDE SEQUENCE [LARGE SCALE GENOMIC DNA]</scope>
    <source>
        <strain evidence="2 3">HMF7647</strain>
    </source>
</reference>
<organism evidence="2 3">
    <name type="scientific">Hufsiella arboris</name>
    <dbReference type="NCBI Taxonomy" id="2695275"/>
    <lineage>
        <taxon>Bacteria</taxon>
        <taxon>Pseudomonadati</taxon>
        <taxon>Bacteroidota</taxon>
        <taxon>Sphingobacteriia</taxon>
        <taxon>Sphingobacteriales</taxon>
        <taxon>Sphingobacteriaceae</taxon>
        <taxon>Hufsiella</taxon>
    </lineage>
</organism>
<sequence>MLAFCKKKKAFYLLVGLIALVGSFAFRGANSSIEASNQFFSTSFDPDYGKTKLKKWELAITENGFFRLRKTLANGKQEYYSFNLSKFESLDYLGTESSGVLSLKTQSDNIIVQTFNDPAGNIDSMSHQLEVPLRNINLDNLNKLPENLEQIKKSAAY</sequence>
<evidence type="ECO:0000313" key="2">
    <source>
        <dbReference type="EMBL" id="MXV53012.1"/>
    </source>
</evidence>